<dbReference type="AlphaFoldDB" id="A0A7N2M529"/>
<sequence length="207" mass="23081">MAAITVNPSYDSFPSAQSSYSNFGSAHLSSLQSNSSHSNPSQPHSPQSSHSNSGYTHLDDIIIQVHHEPDDEFLQDVPKVQDDPPIVDVNLRRSTRVHKAPSYLKSYHCNQVTSSSSTSPVRKYKSDRSIERYKARLVEKGFIQKEDIDYIDTFSPVAKMVFAKCLLVLAAVKDWFFSQLDVNIAFLHGDLAEDVYMALSSGFHGKG</sequence>
<reference evidence="3" key="2">
    <citation type="submission" date="2021-01" db="UniProtKB">
        <authorList>
            <consortium name="EnsemblPlants"/>
        </authorList>
    </citation>
    <scope>IDENTIFICATION</scope>
</reference>
<evidence type="ECO:0000256" key="1">
    <source>
        <dbReference type="SAM" id="MobiDB-lite"/>
    </source>
</evidence>
<keyword evidence="4" id="KW-1185">Reference proteome</keyword>
<dbReference type="InParanoid" id="A0A7N2M529"/>
<feature type="domain" description="Reverse transcriptase Ty1/copia-type" evidence="2">
    <location>
        <begin position="123"/>
        <end position="204"/>
    </location>
</feature>
<dbReference type="EMBL" id="LRBV02000007">
    <property type="status" value="NOT_ANNOTATED_CDS"/>
    <property type="molecule type" value="Genomic_DNA"/>
</dbReference>
<name>A0A7N2M529_QUELO</name>
<dbReference type="InterPro" id="IPR013103">
    <property type="entry name" value="RVT_2"/>
</dbReference>
<feature type="compositionally biased region" description="Low complexity" evidence="1">
    <location>
        <begin position="28"/>
        <end position="53"/>
    </location>
</feature>
<protein>
    <recommendedName>
        <fullName evidence="2">Reverse transcriptase Ty1/copia-type domain-containing protein</fullName>
    </recommendedName>
</protein>
<dbReference type="Gramene" id="QL07p029810:mrna">
    <property type="protein sequence ID" value="QL07p029810:mrna"/>
    <property type="gene ID" value="QL07p029810"/>
</dbReference>
<evidence type="ECO:0000313" key="3">
    <source>
        <dbReference type="EnsemblPlants" id="QL07p029810:mrna"/>
    </source>
</evidence>
<dbReference type="Proteomes" id="UP000594261">
    <property type="component" value="Chromosome 7"/>
</dbReference>
<evidence type="ECO:0000313" key="4">
    <source>
        <dbReference type="Proteomes" id="UP000594261"/>
    </source>
</evidence>
<accession>A0A7N2M529</accession>
<dbReference type="Pfam" id="PF07727">
    <property type="entry name" value="RVT_2"/>
    <property type="match status" value="1"/>
</dbReference>
<feature type="region of interest" description="Disordered" evidence="1">
    <location>
        <begin position="24"/>
        <end position="55"/>
    </location>
</feature>
<dbReference type="EnsemblPlants" id="QL07p029810:mrna">
    <property type="protein sequence ID" value="QL07p029810:mrna"/>
    <property type="gene ID" value="QL07p029810"/>
</dbReference>
<proteinExistence type="predicted"/>
<reference evidence="3 4" key="1">
    <citation type="journal article" date="2016" name="G3 (Bethesda)">
        <title>First Draft Assembly and Annotation of the Genome of a California Endemic Oak Quercus lobata Nee (Fagaceae).</title>
        <authorList>
            <person name="Sork V.L."/>
            <person name="Fitz-Gibbon S.T."/>
            <person name="Puiu D."/>
            <person name="Crepeau M."/>
            <person name="Gugger P.F."/>
            <person name="Sherman R."/>
            <person name="Stevens K."/>
            <person name="Langley C.H."/>
            <person name="Pellegrini M."/>
            <person name="Salzberg S.L."/>
        </authorList>
    </citation>
    <scope>NUCLEOTIDE SEQUENCE [LARGE SCALE GENOMIC DNA]</scope>
    <source>
        <strain evidence="3 4">cv. SW786</strain>
    </source>
</reference>
<evidence type="ECO:0000259" key="2">
    <source>
        <dbReference type="Pfam" id="PF07727"/>
    </source>
</evidence>
<organism evidence="3 4">
    <name type="scientific">Quercus lobata</name>
    <name type="common">Valley oak</name>
    <dbReference type="NCBI Taxonomy" id="97700"/>
    <lineage>
        <taxon>Eukaryota</taxon>
        <taxon>Viridiplantae</taxon>
        <taxon>Streptophyta</taxon>
        <taxon>Embryophyta</taxon>
        <taxon>Tracheophyta</taxon>
        <taxon>Spermatophyta</taxon>
        <taxon>Magnoliopsida</taxon>
        <taxon>eudicotyledons</taxon>
        <taxon>Gunneridae</taxon>
        <taxon>Pentapetalae</taxon>
        <taxon>rosids</taxon>
        <taxon>fabids</taxon>
        <taxon>Fagales</taxon>
        <taxon>Fagaceae</taxon>
        <taxon>Quercus</taxon>
    </lineage>
</organism>